<keyword evidence="3" id="KW-1185">Reference proteome</keyword>
<gene>
    <name evidence="2" type="ORF">VNO77_39454</name>
</gene>
<proteinExistence type="predicted"/>
<keyword evidence="1" id="KW-0472">Membrane</keyword>
<evidence type="ECO:0000313" key="3">
    <source>
        <dbReference type="Proteomes" id="UP001367508"/>
    </source>
</evidence>
<organism evidence="2 3">
    <name type="scientific">Canavalia gladiata</name>
    <name type="common">Sword bean</name>
    <name type="synonym">Dolichos gladiatus</name>
    <dbReference type="NCBI Taxonomy" id="3824"/>
    <lineage>
        <taxon>Eukaryota</taxon>
        <taxon>Viridiplantae</taxon>
        <taxon>Streptophyta</taxon>
        <taxon>Embryophyta</taxon>
        <taxon>Tracheophyta</taxon>
        <taxon>Spermatophyta</taxon>
        <taxon>Magnoliopsida</taxon>
        <taxon>eudicotyledons</taxon>
        <taxon>Gunneridae</taxon>
        <taxon>Pentapetalae</taxon>
        <taxon>rosids</taxon>
        <taxon>fabids</taxon>
        <taxon>Fabales</taxon>
        <taxon>Fabaceae</taxon>
        <taxon>Papilionoideae</taxon>
        <taxon>50 kb inversion clade</taxon>
        <taxon>NPAAA clade</taxon>
        <taxon>indigoferoid/millettioid clade</taxon>
        <taxon>Phaseoleae</taxon>
        <taxon>Canavalia</taxon>
    </lineage>
</organism>
<feature type="transmembrane region" description="Helical" evidence="1">
    <location>
        <begin position="20"/>
        <end position="40"/>
    </location>
</feature>
<name>A0AAN9PX52_CANGL</name>
<keyword evidence="1" id="KW-1133">Transmembrane helix</keyword>
<accession>A0AAN9PX52</accession>
<protein>
    <submittedName>
        <fullName evidence="2">Uncharacterized protein</fullName>
    </submittedName>
</protein>
<evidence type="ECO:0000313" key="2">
    <source>
        <dbReference type="EMBL" id="KAK7314241.1"/>
    </source>
</evidence>
<dbReference type="AlphaFoldDB" id="A0AAN9PX52"/>
<comment type="caution">
    <text evidence="2">The sequence shown here is derived from an EMBL/GenBank/DDBJ whole genome shotgun (WGS) entry which is preliminary data.</text>
</comment>
<dbReference type="Proteomes" id="UP001367508">
    <property type="component" value="Unassembled WGS sequence"/>
</dbReference>
<evidence type="ECO:0000256" key="1">
    <source>
        <dbReference type="SAM" id="Phobius"/>
    </source>
</evidence>
<dbReference type="EMBL" id="JAYMYQ010000009">
    <property type="protein sequence ID" value="KAK7314241.1"/>
    <property type="molecule type" value="Genomic_DNA"/>
</dbReference>
<reference evidence="2 3" key="1">
    <citation type="submission" date="2024-01" db="EMBL/GenBank/DDBJ databases">
        <title>The genomes of 5 underutilized Papilionoideae crops provide insights into root nodulation and disease resistanc.</title>
        <authorList>
            <person name="Jiang F."/>
        </authorList>
    </citation>
    <scope>NUCLEOTIDE SEQUENCE [LARGE SCALE GENOMIC DNA]</scope>
    <source>
        <strain evidence="2">LVBAO_FW01</strain>
        <tissue evidence="2">Leaves</tissue>
    </source>
</reference>
<sequence length="76" mass="8823">MTSQINFISLYISEQKFCTLATYSIIVMYTIFSIGMSFLFHQTGEQEYLEEKQHSITALHRKFLATNLQKVTITPP</sequence>
<keyword evidence="1" id="KW-0812">Transmembrane</keyword>